<dbReference type="RefSeq" id="WP_015193032.1">
    <property type="nucleotide sequence ID" value="NC_019748.1"/>
</dbReference>
<dbReference type="Gene3D" id="3.40.50.300">
    <property type="entry name" value="P-loop containing nucleotide triphosphate hydrolases"/>
    <property type="match status" value="1"/>
</dbReference>
<dbReference type="Pfam" id="PF13469">
    <property type="entry name" value="Sulfotransfer_3"/>
    <property type="match status" value="1"/>
</dbReference>
<evidence type="ECO:0000313" key="2">
    <source>
        <dbReference type="EMBL" id="AFZ35361.1"/>
    </source>
</evidence>
<dbReference type="AlphaFoldDB" id="K9XTF5"/>
<reference evidence="3" key="1">
    <citation type="journal article" date="2013" name="Proc. Natl. Acad. Sci. U.S.A.">
        <title>Improving the coverage of the cyanobacterial phylum using diversity-driven genome sequencing.</title>
        <authorList>
            <person name="Shih P.M."/>
            <person name="Wu D."/>
            <person name="Latifi A."/>
            <person name="Axen S.D."/>
            <person name="Fewer D.P."/>
            <person name="Talla E."/>
            <person name="Calteau A."/>
            <person name="Cai F."/>
            <person name="Tandeau de Marsac N."/>
            <person name="Rippka R."/>
            <person name="Herdman M."/>
            <person name="Sivonen K."/>
            <person name="Coursin T."/>
            <person name="Laurent T."/>
            <person name="Goodwin L."/>
            <person name="Nolan M."/>
            <person name="Davenport K.W."/>
            <person name="Han C.S."/>
            <person name="Rubin E.M."/>
            <person name="Eisen J.A."/>
            <person name="Woyke T."/>
            <person name="Gugger M."/>
            <person name="Kerfeld C.A."/>
        </authorList>
    </citation>
    <scope>NUCLEOTIDE SEQUENCE [LARGE SCALE GENOMIC DNA]</scope>
    <source>
        <strain evidence="3">ATCC 29371 / PCC 7437</strain>
    </source>
</reference>
<dbReference type="GO" id="GO:0008476">
    <property type="term" value="F:protein-tyrosine sulfotransferase activity"/>
    <property type="evidence" value="ECO:0007669"/>
    <property type="project" value="InterPro"/>
</dbReference>
<dbReference type="OrthoDB" id="5729795at2"/>
<protein>
    <submittedName>
        <fullName evidence="2">Sulfotransferase</fullName>
    </submittedName>
</protein>
<dbReference type="HOGENOM" id="CLU_046916_1_0_3"/>
<keyword evidence="1" id="KW-0808">Transferase</keyword>
<dbReference type="Proteomes" id="UP000010473">
    <property type="component" value="Chromosome"/>
</dbReference>
<dbReference type="PANTHER" id="PTHR12788">
    <property type="entry name" value="PROTEIN-TYROSINE SULFOTRANSFERASE 2"/>
    <property type="match status" value="1"/>
</dbReference>
<dbReference type="STRING" id="111780.Sta7437_1803"/>
<dbReference type="SUPFAM" id="SSF52540">
    <property type="entry name" value="P-loop containing nucleoside triphosphate hydrolases"/>
    <property type="match status" value="1"/>
</dbReference>
<dbReference type="InterPro" id="IPR026634">
    <property type="entry name" value="TPST-like"/>
</dbReference>
<dbReference type="PANTHER" id="PTHR12788:SF10">
    <property type="entry name" value="PROTEIN-TYROSINE SULFOTRANSFERASE"/>
    <property type="match status" value="1"/>
</dbReference>
<dbReference type="eggNOG" id="COG0615">
    <property type="taxonomic scope" value="Bacteria"/>
</dbReference>
<dbReference type="PATRIC" id="fig|111780.3.peg.1883"/>
<evidence type="ECO:0000313" key="3">
    <source>
        <dbReference type="Proteomes" id="UP000010473"/>
    </source>
</evidence>
<proteinExistence type="predicted"/>
<keyword evidence="3" id="KW-1185">Reference proteome</keyword>
<gene>
    <name evidence="2" type="ordered locus">Sta7437_1803</name>
</gene>
<evidence type="ECO:0000256" key="1">
    <source>
        <dbReference type="ARBA" id="ARBA00022679"/>
    </source>
</evidence>
<dbReference type="EMBL" id="CP003653">
    <property type="protein sequence ID" value="AFZ35361.1"/>
    <property type="molecule type" value="Genomic_DNA"/>
</dbReference>
<dbReference type="KEGG" id="scs:Sta7437_1803"/>
<name>K9XTF5_STAC7</name>
<organism evidence="2 3">
    <name type="scientific">Stanieria cyanosphaera (strain ATCC 29371 / PCC 7437)</name>
    <dbReference type="NCBI Taxonomy" id="111780"/>
    <lineage>
        <taxon>Bacteria</taxon>
        <taxon>Bacillati</taxon>
        <taxon>Cyanobacteriota</taxon>
        <taxon>Cyanophyceae</taxon>
        <taxon>Pleurocapsales</taxon>
        <taxon>Dermocarpellaceae</taxon>
        <taxon>Stanieria</taxon>
    </lineage>
</organism>
<sequence length="336" mass="38122">MGFLMIGTQRSGSNLLRLMLNQVSEIAAPHPPHILQRLMPLLSMYGNLEHIESFQLLVDDVCRLVELNPVPWEGVHLDRADVARRCRERSLVAVFCAVYDILAETWGAKQWCCKSLANVMYLPEINAYLPDAKYIYLHRDGRDVALSFQKAVVGEKHIFNIAQNWAKAQRLAIQMRDRLSTDQFYSVSYENLTSDPETTLQGLCGFLQVEYTPAMLDFHESSEASNAAASSALWGNVTKPVIKDNTKKFLKHATDEEIMIFELVAGDVLDALGYERVKIAQGEAIEFTKQAIKNFNQINQNLKEDILQQIDPEDLKRRDVQANLLQEIQIRNVVAA</sequence>
<accession>K9XTF5</accession>
<dbReference type="InterPro" id="IPR027417">
    <property type="entry name" value="P-loop_NTPase"/>
</dbReference>